<dbReference type="AlphaFoldDB" id="A0A6N7VP54"/>
<keyword evidence="1" id="KW-0175">Coiled coil</keyword>
<reference evidence="2 3" key="1">
    <citation type="submission" date="2019-08" db="EMBL/GenBank/DDBJ databases">
        <title>In-depth cultivation of the pig gut microbiome towards novel bacterial diversity and tailored functional studies.</title>
        <authorList>
            <person name="Wylensek D."/>
            <person name="Hitch T.C.A."/>
            <person name="Clavel T."/>
        </authorList>
    </citation>
    <scope>NUCLEOTIDE SEQUENCE [LARGE SCALE GENOMIC DNA]</scope>
    <source>
        <strain evidence="2 3">WB03_NA08</strain>
    </source>
</reference>
<dbReference type="InterPro" id="IPR007139">
    <property type="entry name" value="DUF349"/>
</dbReference>
<feature type="coiled-coil region" evidence="1">
    <location>
        <begin position="302"/>
        <end position="359"/>
    </location>
</feature>
<feature type="coiled-coil region" evidence="1">
    <location>
        <begin position="63"/>
        <end position="112"/>
    </location>
</feature>
<dbReference type="Proteomes" id="UP000470875">
    <property type="component" value="Unassembled WGS sequence"/>
</dbReference>
<dbReference type="EMBL" id="VULO01000002">
    <property type="protein sequence ID" value="MSS83509.1"/>
    <property type="molecule type" value="Genomic_DNA"/>
</dbReference>
<keyword evidence="3" id="KW-1185">Reference proteome</keyword>
<evidence type="ECO:0000313" key="2">
    <source>
        <dbReference type="EMBL" id="MSS83509.1"/>
    </source>
</evidence>
<organism evidence="2 3">
    <name type="scientific">Scrofimicrobium canadense</name>
    <dbReference type="NCBI Taxonomy" id="2652290"/>
    <lineage>
        <taxon>Bacteria</taxon>
        <taxon>Bacillati</taxon>
        <taxon>Actinomycetota</taxon>
        <taxon>Actinomycetes</taxon>
        <taxon>Actinomycetales</taxon>
        <taxon>Actinomycetaceae</taxon>
        <taxon>Scrofimicrobium</taxon>
    </lineage>
</organism>
<dbReference type="Pfam" id="PF03993">
    <property type="entry name" value="DUF349"/>
    <property type="match status" value="3"/>
</dbReference>
<accession>A0A6N7VP54</accession>
<gene>
    <name evidence="2" type="ORF">FYJ24_01770</name>
</gene>
<evidence type="ECO:0000313" key="3">
    <source>
        <dbReference type="Proteomes" id="UP000470875"/>
    </source>
</evidence>
<protein>
    <submittedName>
        <fullName evidence="2">DUF349 domain-containing protein</fullName>
    </submittedName>
</protein>
<comment type="caution">
    <text evidence="2">The sequence shown here is derived from an EMBL/GenBank/DDBJ whole genome shotgun (WGS) entry which is preliminary data.</text>
</comment>
<sequence>MVGGYPDGVPDDPFALYVRRYEALEGTVNLFETRLPGLSPRDIDQTLKVLREQLVEPRVIGDVAALRARVEDLTAKADEQKEAYRAQRAAAKEEALQARQQIVDEAENIAAQDIESTQWKQSGARLRELLDSWKEYQRGGPRLDKGTEDALWKRFSAARTAFDRNRRQYFAALDKRHAEVKRVKEKLIAEAEALNSSDDWGGTSQEYRRLMDRWKQAGRASRKDDDALWNRFRAAQQVFFDRRRAHDEQTDAQFNEALKAKEELLVEAEALLPVTDVAGTKEKLRDIQDRWAEAGRVPSRDVARVEGRLRKVEDALREAEEREWRKTNPETQARAQGMLAQLEDSITELEAQQAAAQTAGDEKLAKEVGDALATKKAWLEQVRSSIS</sequence>
<proteinExistence type="predicted"/>
<evidence type="ECO:0000256" key="1">
    <source>
        <dbReference type="SAM" id="Coils"/>
    </source>
</evidence>
<name>A0A6N7VP54_9ACTO</name>